<name>A0A0M3IK82_ASCLU</name>
<keyword evidence="2" id="KW-1185">Reference proteome</keyword>
<dbReference type="WBParaSite" id="ALUE_0001913601-mRNA-1">
    <property type="protein sequence ID" value="ALUE_0001913601-mRNA-1"/>
    <property type="gene ID" value="ALUE_0001913601"/>
</dbReference>
<keyword evidence="1" id="KW-0472">Membrane</keyword>
<accession>A0A0M3IK82</accession>
<sequence length="151" mass="17123">MLLDLSAYSSMHDSNSREKVEMRLPRVVAIARTSQQFLIEQTEKMDGFVEGVVDLLNGTSLQNKRCSCTQLHQFELGPYSGYMLMVAALLGGQFMYNSFEITLTLTCILLITNFITTGYLLRKPVIRAYKRIRQAFSEDSATDRLFADTSD</sequence>
<reference evidence="3" key="1">
    <citation type="submission" date="2016-03" db="UniProtKB">
        <authorList>
            <consortium name="WormBaseParasite"/>
        </authorList>
    </citation>
    <scope>IDENTIFICATION</scope>
</reference>
<evidence type="ECO:0000313" key="2">
    <source>
        <dbReference type="Proteomes" id="UP000036681"/>
    </source>
</evidence>
<protein>
    <submittedName>
        <fullName evidence="3">ABC transmembrane type-1 domain-containing protein</fullName>
    </submittedName>
</protein>
<proteinExistence type="predicted"/>
<evidence type="ECO:0000313" key="3">
    <source>
        <dbReference type="WBParaSite" id="ALUE_0001913601-mRNA-1"/>
    </source>
</evidence>
<feature type="transmembrane region" description="Helical" evidence="1">
    <location>
        <begin position="102"/>
        <end position="121"/>
    </location>
</feature>
<keyword evidence="1" id="KW-1133">Transmembrane helix</keyword>
<dbReference type="Proteomes" id="UP000036681">
    <property type="component" value="Unplaced"/>
</dbReference>
<keyword evidence="1" id="KW-0812">Transmembrane</keyword>
<dbReference type="AlphaFoldDB" id="A0A0M3IK82"/>
<evidence type="ECO:0000256" key="1">
    <source>
        <dbReference type="SAM" id="Phobius"/>
    </source>
</evidence>
<organism evidence="2 3">
    <name type="scientific">Ascaris lumbricoides</name>
    <name type="common">Giant roundworm</name>
    <dbReference type="NCBI Taxonomy" id="6252"/>
    <lineage>
        <taxon>Eukaryota</taxon>
        <taxon>Metazoa</taxon>
        <taxon>Ecdysozoa</taxon>
        <taxon>Nematoda</taxon>
        <taxon>Chromadorea</taxon>
        <taxon>Rhabditida</taxon>
        <taxon>Spirurina</taxon>
        <taxon>Ascaridomorpha</taxon>
        <taxon>Ascaridoidea</taxon>
        <taxon>Ascarididae</taxon>
        <taxon>Ascaris</taxon>
    </lineage>
</organism>